<evidence type="ECO:0000313" key="5">
    <source>
        <dbReference type="Proteomes" id="UP001321749"/>
    </source>
</evidence>
<feature type="region of interest" description="Disordered" evidence="1">
    <location>
        <begin position="279"/>
        <end position="301"/>
    </location>
</feature>
<reference evidence="4" key="2">
    <citation type="submission" date="2023-06" db="EMBL/GenBank/DDBJ databases">
        <authorList>
            <consortium name="Lawrence Berkeley National Laboratory"/>
            <person name="Mondo S.J."/>
            <person name="Hensen N."/>
            <person name="Bonometti L."/>
            <person name="Westerberg I."/>
            <person name="Brannstrom I.O."/>
            <person name="Guillou S."/>
            <person name="Cros-Aarteil S."/>
            <person name="Calhoun S."/>
            <person name="Haridas S."/>
            <person name="Kuo A."/>
            <person name="Pangilinan J."/>
            <person name="Riley R."/>
            <person name="Labutti K."/>
            <person name="Andreopoulos B."/>
            <person name="Lipzen A."/>
            <person name="Chen C."/>
            <person name="Yanf M."/>
            <person name="Daum C."/>
            <person name="Ng V."/>
            <person name="Clum A."/>
            <person name="Steindorff A."/>
            <person name="Ohm R."/>
            <person name="Martin F."/>
            <person name="Silar P."/>
            <person name="Natvig D."/>
            <person name="Lalanne C."/>
            <person name="Gautier V."/>
            <person name="Ament-Velasquez S.L."/>
            <person name="Kruys A."/>
            <person name="Hutchinson M.I."/>
            <person name="Powell A.J."/>
            <person name="Barry K."/>
            <person name="Miller A.N."/>
            <person name="Grigoriev I.V."/>
            <person name="Debuchy R."/>
            <person name="Gladieux P."/>
            <person name="Thoren M.H."/>
            <person name="Johannesson H."/>
        </authorList>
    </citation>
    <scope>NUCLEOTIDE SEQUENCE</scope>
    <source>
        <strain evidence="4">PSN324</strain>
    </source>
</reference>
<dbReference type="Proteomes" id="UP001321749">
    <property type="component" value="Unassembled WGS sequence"/>
</dbReference>
<reference evidence="4" key="1">
    <citation type="journal article" date="2023" name="Mol. Phylogenet. Evol.">
        <title>Genome-scale phylogeny and comparative genomics of the fungal order Sordariales.</title>
        <authorList>
            <person name="Hensen N."/>
            <person name="Bonometti L."/>
            <person name="Westerberg I."/>
            <person name="Brannstrom I.O."/>
            <person name="Guillou S."/>
            <person name="Cros-Aarteil S."/>
            <person name="Calhoun S."/>
            <person name="Haridas S."/>
            <person name="Kuo A."/>
            <person name="Mondo S."/>
            <person name="Pangilinan J."/>
            <person name="Riley R."/>
            <person name="LaButti K."/>
            <person name="Andreopoulos B."/>
            <person name="Lipzen A."/>
            <person name="Chen C."/>
            <person name="Yan M."/>
            <person name="Daum C."/>
            <person name="Ng V."/>
            <person name="Clum A."/>
            <person name="Steindorff A."/>
            <person name="Ohm R.A."/>
            <person name="Martin F."/>
            <person name="Silar P."/>
            <person name="Natvig D.O."/>
            <person name="Lalanne C."/>
            <person name="Gautier V."/>
            <person name="Ament-Velasquez S.L."/>
            <person name="Kruys A."/>
            <person name="Hutchinson M.I."/>
            <person name="Powell A.J."/>
            <person name="Barry K."/>
            <person name="Miller A.N."/>
            <person name="Grigoriev I.V."/>
            <person name="Debuchy R."/>
            <person name="Gladieux P."/>
            <person name="Hiltunen Thoren M."/>
            <person name="Johannesson H."/>
        </authorList>
    </citation>
    <scope>NUCLEOTIDE SEQUENCE</scope>
    <source>
        <strain evidence="4">PSN324</strain>
    </source>
</reference>
<keyword evidence="3" id="KW-0732">Signal</keyword>
<keyword evidence="2" id="KW-0472">Membrane</keyword>
<dbReference type="InterPro" id="IPR028000">
    <property type="entry name" value="Pma1"/>
</dbReference>
<feature type="signal peptide" evidence="3">
    <location>
        <begin position="1"/>
        <end position="21"/>
    </location>
</feature>
<dbReference type="AlphaFoldDB" id="A0AAV9HT69"/>
<keyword evidence="2" id="KW-1133">Transmembrane helix</keyword>
<feature type="transmembrane region" description="Helical" evidence="2">
    <location>
        <begin position="205"/>
        <end position="227"/>
    </location>
</feature>
<organism evidence="4 5">
    <name type="scientific">Cladorrhinum samala</name>
    <dbReference type="NCBI Taxonomy" id="585594"/>
    <lineage>
        <taxon>Eukaryota</taxon>
        <taxon>Fungi</taxon>
        <taxon>Dikarya</taxon>
        <taxon>Ascomycota</taxon>
        <taxon>Pezizomycotina</taxon>
        <taxon>Sordariomycetes</taxon>
        <taxon>Sordariomycetidae</taxon>
        <taxon>Sordariales</taxon>
        <taxon>Podosporaceae</taxon>
        <taxon>Cladorrhinum</taxon>
    </lineage>
</organism>
<proteinExistence type="predicted"/>
<name>A0AAV9HT69_9PEZI</name>
<feature type="chain" id="PRO_5044024084" evidence="3">
    <location>
        <begin position="22"/>
        <end position="301"/>
    </location>
</feature>
<gene>
    <name evidence="4" type="ORF">QBC42DRAFT_176643</name>
</gene>
<evidence type="ECO:0000256" key="3">
    <source>
        <dbReference type="SAM" id="SignalP"/>
    </source>
</evidence>
<accession>A0AAV9HT69</accession>
<evidence type="ECO:0000256" key="2">
    <source>
        <dbReference type="SAM" id="Phobius"/>
    </source>
</evidence>
<comment type="caution">
    <text evidence="4">The sequence shown here is derived from an EMBL/GenBank/DDBJ whole genome shotgun (WGS) entry which is preliminary data.</text>
</comment>
<dbReference type="EMBL" id="MU864976">
    <property type="protein sequence ID" value="KAK4462201.1"/>
    <property type="molecule type" value="Genomic_DNA"/>
</dbReference>
<dbReference type="Pfam" id="PF14610">
    <property type="entry name" value="Psg1"/>
    <property type="match status" value="1"/>
</dbReference>
<keyword evidence="5" id="KW-1185">Reference proteome</keyword>
<protein>
    <submittedName>
        <fullName evidence="4">Uncharacterized protein</fullName>
    </submittedName>
</protein>
<sequence>MHSPKLLLTAAWLALAGTGLALPSLDSLVPRQVPEDLPLATTTPVDVVDAVETAGPGSGNKQAGHEFAMCSNLEGEFKPFCLPQQNETIVPNALKYITWDPNFFPGSNHTVKILGFYLTPESDTDQAFDSGPLDSGWGFYQWDVKGNLLRGKKGDKSKATTITIRLAALPKDGSGPAKWFQGPTVTLSKKAKKQAEKPHGTDEQALYIALPIIGVAITLIVFGVLFCNRQHRRIVLGGLAAGGNRVKSRTSARLERAARKHKVQYVRLSDQGEEIPTVGFRGEEDEEWDLGGSSRRKGKKA</sequence>
<evidence type="ECO:0000256" key="1">
    <source>
        <dbReference type="SAM" id="MobiDB-lite"/>
    </source>
</evidence>
<evidence type="ECO:0000313" key="4">
    <source>
        <dbReference type="EMBL" id="KAK4462201.1"/>
    </source>
</evidence>
<keyword evidence="2" id="KW-0812">Transmembrane</keyword>